<organism evidence="4 5">
    <name type="scientific">Rhizorhabdus wittichii</name>
    <dbReference type="NCBI Taxonomy" id="160791"/>
    <lineage>
        <taxon>Bacteria</taxon>
        <taxon>Pseudomonadati</taxon>
        <taxon>Pseudomonadota</taxon>
        <taxon>Alphaproteobacteria</taxon>
        <taxon>Sphingomonadales</taxon>
        <taxon>Sphingomonadaceae</taxon>
        <taxon>Rhizorhabdus</taxon>
    </lineage>
</organism>
<dbReference type="InterPro" id="IPR001568">
    <property type="entry name" value="RNase_T2-like"/>
</dbReference>
<dbReference type="PROSITE" id="PS00531">
    <property type="entry name" value="RNASE_T2_2"/>
    <property type="match status" value="1"/>
</dbReference>
<evidence type="ECO:0000313" key="5">
    <source>
        <dbReference type="Proteomes" id="UP000664914"/>
    </source>
</evidence>
<sequence length="233" mass="25710">MMRIGLPVLLAALLVTPACAKKAPSCEVPATLPRPMLEGPSVDQPRRLLPTGGYTLAVSWSPQYCIDKSSSPQDHIRCGGANSFGFTLHGLWPDGEGALWPQYCKPTRLVPDKVIREHLCSTPSPQLIQHEWEKHGTCMSKTPADYFAKSGKLFAELAFPDMKALSGRTMTAADFQRKFADANPGMRPEEMRLNVGKSGWMEEVWICLDKQFHRRACPAHQGGAAPGQVVRIR</sequence>
<dbReference type="InterPro" id="IPR033130">
    <property type="entry name" value="RNase_T2_His_AS_2"/>
</dbReference>
<feature type="chain" id="PRO_5038007843" evidence="3">
    <location>
        <begin position="21"/>
        <end position="233"/>
    </location>
</feature>
<reference evidence="4" key="2">
    <citation type="submission" date="2021-04" db="EMBL/GenBank/DDBJ databases">
        <title>Isolation and genomic analysis of the ibuprofen-degrading bacterium Sphingomonas strain MPO218.</title>
        <authorList>
            <person name="Aulestia M."/>
            <person name="Flores A."/>
            <person name="Mangas E.L."/>
            <person name="Perez-Pulido A.J."/>
            <person name="Santero E."/>
            <person name="Camacho E.M."/>
        </authorList>
    </citation>
    <scope>NUCLEOTIDE SEQUENCE</scope>
    <source>
        <strain evidence="4">MPO218</strain>
    </source>
</reference>
<keyword evidence="3" id="KW-0732">Signal</keyword>
<feature type="signal peptide" evidence="3">
    <location>
        <begin position="1"/>
        <end position="20"/>
    </location>
</feature>
<proteinExistence type="inferred from homology"/>
<dbReference type="InterPro" id="IPR018188">
    <property type="entry name" value="RNase_T2_His_AS_1"/>
</dbReference>
<accession>A0A975D660</accession>
<dbReference type="GO" id="GO:0003723">
    <property type="term" value="F:RNA binding"/>
    <property type="evidence" value="ECO:0007669"/>
    <property type="project" value="InterPro"/>
</dbReference>
<evidence type="ECO:0000313" key="4">
    <source>
        <dbReference type="EMBL" id="QTH23464.1"/>
    </source>
</evidence>
<dbReference type="GO" id="GO:0006401">
    <property type="term" value="P:RNA catabolic process"/>
    <property type="evidence" value="ECO:0007669"/>
    <property type="project" value="UniProtKB-ARBA"/>
</dbReference>
<reference evidence="4" key="1">
    <citation type="submission" date="2020-07" db="EMBL/GenBank/DDBJ databases">
        <authorList>
            <person name="Camacho E."/>
        </authorList>
    </citation>
    <scope>NUCLEOTIDE SEQUENCE</scope>
    <source>
        <strain evidence="4">MPO218</strain>
    </source>
</reference>
<comment type="similarity">
    <text evidence="1 2">Belongs to the RNase T2 family.</text>
</comment>
<evidence type="ECO:0000256" key="1">
    <source>
        <dbReference type="ARBA" id="ARBA00007469"/>
    </source>
</evidence>
<dbReference type="InterPro" id="IPR036430">
    <property type="entry name" value="RNase_T2-like_sf"/>
</dbReference>
<dbReference type="PANTHER" id="PTHR11240">
    <property type="entry name" value="RIBONUCLEASE T2"/>
    <property type="match status" value="1"/>
</dbReference>
<dbReference type="Pfam" id="PF00445">
    <property type="entry name" value="Ribonuclease_T2"/>
    <property type="match status" value="1"/>
</dbReference>
<dbReference type="Proteomes" id="UP000664914">
    <property type="component" value="Chromosome"/>
</dbReference>
<dbReference type="EMBL" id="CP059319">
    <property type="protein sequence ID" value="QTH23464.1"/>
    <property type="molecule type" value="Genomic_DNA"/>
</dbReference>
<gene>
    <name evidence="4" type="ORF">HRJ34_08190</name>
</gene>
<evidence type="ECO:0000256" key="2">
    <source>
        <dbReference type="RuleBase" id="RU004328"/>
    </source>
</evidence>
<dbReference type="PROSITE" id="PS00530">
    <property type="entry name" value="RNASE_T2_1"/>
    <property type="match status" value="1"/>
</dbReference>
<name>A0A975D660_9SPHN</name>
<dbReference type="AlphaFoldDB" id="A0A975D660"/>
<dbReference type="SUPFAM" id="SSF55895">
    <property type="entry name" value="Ribonuclease Rh-like"/>
    <property type="match status" value="1"/>
</dbReference>
<dbReference type="GO" id="GO:0033897">
    <property type="term" value="F:ribonuclease T2 activity"/>
    <property type="evidence" value="ECO:0007669"/>
    <property type="project" value="InterPro"/>
</dbReference>
<dbReference type="Gene3D" id="3.90.730.10">
    <property type="entry name" value="Ribonuclease T2-like"/>
    <property type="match status" value="1"/>
</dbReference>
<evidence type="ECO:0000256" key="3">
    <source>
        <dbReference type="SAM" id="SignalP"/>
    </source>
</evidence>
<dbReference type="PANTHER" id="PTHR11240:SF22">
    <property type="entry name" value="RIBONUCLEASE T2"/>
    <property type="match status" value="1"/>
</dbReference>
<protein>
    <submittedName>
        <fullName evidence="4">Ribonuclease T</fullName>
    </submittedName>
</protein>